<dbReference type="CDD" id="cd13220">
    <property type="entry name" value="PH-GRAM_GRAMDC"/>
    <property type="match status" value="1"/>
</dbReference>
<dbReference type="GO" id="GO:0005881">
    <property type="term" value="C:cytoplasmic microtubule"/>
    <property type="evidence" value="ECO:0007669"/>
    <property type="project" value="Ensembl"/>
</dbReference>
<reference evidence="4" key="3">
    <citation type="submission" date="2025-09" db="UniProtKB">
        <authorList>
            <consortium name="Ensembl"/>
        </authorList>
    </citation>
    <scope>IDENTIFICATION</scope>
</reference>
<feature type="transmembrane region" description="Helical" evidence="2">
    <location>
        <begin position="355"/>
        <end position="373"/>
    </location>
</feature>
<dbReference type="OMA" id="ICSTFYM"/>
<gene>
    <name evidence="4" type="primary">GRAMD2B</name>
</gene>
<dbReference type="CTD" id="65983"/>
<dbReference type="GO" id="GO:0042802">
    <property type="term" value="F:identical protein binding"/>
    <property type="evidence" value="ECO:0007669"/>
    <property type="project" value="Ensembl"/>
</dbReference>
<dbReference type="Proteomes" id="UP000472272">
    <property type="component" value="Chromosome 11"/>
</dbReference>
<dbReference type="KEGG" id="pmua:114606382"/>
<reference evidence="4" key="2">
    <citation type="submission" date="2025-08" db="UniProtKB">
        <authorList>
            <consortium name="Ensembl"/>
        </authorList>
    </citation>
    <scope>IDENTIFICATION</scope>
</reference>
<feature type="compositionally biased region" description="Basic and acidic residues" evidence="1">
    <location>
        <begin position="1"/>
        <end position="15"/>
    </location>
</feature>
<organism evidence="4 5">
    <name type="scientific">Podarcis muralis</name>
    <name type="common">Wall lizard</name>
    <name type="synonym">Lacerta muralis</name>
    <dbReference type="NCBI Taxonomy" id="64176"/>
    <lineage>
        <taxon>Eukaryota</taxon>
        <taxon>Metazoa</taxon>
        <taxon>Chordata</taxon>
        <taxon>Craniata</taxon>
        <taxon>Vertebrata</taxon>
        <taxon>Euteleostomi</taxon>
        <taxon>Lepidosauria</taxon>
        <taxon>Squamata</taxon>
        <taxon>Bifurcata</taxon>
        <taxon>Unidentata</taxon>
        <taxon>Episquamata</taxon>
        <taxon>Laterata</taxon>
        <taxon>Lacertibaenia</taxon>
        <taxon>Lacertidae</taxon>
        <taxon>Podarcis</taxon>
    </lineage>
</organism>
<name>A0A670JLP1_PODMU</name>
<dbReference type="InterPro" id="IPR011993">
    <property type="entry name" value="PH-like_dom_sf"/>
</dbReference>
<dbReference type="InterPro" id="IPR004182">
    <property type="entry name" value="GRAM"/>
</dbReference>
<evidence type="ECO:0000256" key="2">
    <source>
        <dbReference type="SAM" id="Phobius"/>
    </source>
</evidence>
<feature type="compositionally biased region" description="Polar residues" evidence="1">
    <location>
        <begin position="33"/>
        <end position="47"/>
    </location>
</feature>
<dbReference type="PANTHER" id="PTHR46645">
    <property type="entry name" value="GRAM DOMAIN-CONTAINING PROTEIN 2B-RELATED"/>
    <property type="match status" value="1"/>
</dbReference>
<evidence type="ECO:0000256" key="1">
    <source>
        <dbReference type="SAM" id="MobiDB-lite"/>
    </source>
</evidence>
<dbReference type="PANTHER" id="PTHR46645:SF2">
    <property type="entry name" value="GRAM DOMAIN-CONTAINING PROTEIN 2B"/>
    <property type="match status" value="1"/>
</dbReference>
<evidence type="ECO:0000259" key="3">
    <source>
        <dbReference type="SMART" id="SM00568"/>
    </source>
</evidence>
<dbReference type="GeneID" id="114606382"/>
<dbReference type="Pfam" id="PF02893">
    <property type="entry name" value="GRAM"/>
    <property type="match status" value="1"/>
</dbReference>
<evidence type="ECO:0000313" key="5">
    <source>
        <dbReference type="Proteomes" id="UP000472272"/>
    </source>
</evidence>
<dbReference type="FunFam" id="2.30.29.30:FF:000086">
    <property type="entry name" value="GRAM domain-containing protein 2B isoform 2"/>
    <property type="match status" value="1"/>
</dbReference>
<feature type="domain" description="GRAM" evidence="3">
    <location>
        <begin position="118"/>
        <end position="185"/>
    </location>
</feature>
<proteinExistence type="predicted"/>
<dbReference type="AlphaFoldDB" id="A0A670JLP1"/>
<reference evidence="4 5" key="1">
    <citation type="journal article" date="2019" name="Proc. Natl. Acad. Sci. U.S.A.">
        <title>Regulatory changes in pterin and carotenoid genes underlie balanced color polymorphisms in the wall lizard.</title>
        <authorList>
            <person name="Andrade P."/>
            <person name="Pinho C."/>
            <person name="Perez I de Lanuza G."/>
            <person name="Afonso S."/>
            <person name="Brejcha J."/>
            <person name="Rubin C.J."/>
            <person name="Wallerman O."/>
            <person name="Pereira P."/>
            <person name="Sabatino S.J."/>
            <person name="Bellati A."/>
            <person name="Pellitteri-Rosa D."/>
            <person name="Bosakova Z."/>
            <person name="Bunikis I."/>
            <person name="Carretero M.A."/>
            <person name="Feiner N."/>
            <person name="Marsik P."/>
            <person name="Pauperio F."/>
            <person name="Salvi D."/>
            <person name="Soler L."/>
            <person name="While G.M."/>
            <person name="Uller T."/>
            <person name="Font E."/>
            <person name="Andersson L."/>
            <person name="Carneiro M."/>
        </authorList>
    </citation>
    <scope>NUCLEOTIDE SEQUENCE</scope>
</reference>
<accession>A0A670JLP1</accession>
<keyword evidence="2" id="KW-1133">Transmembrane helix</keyword>
<protein>
    <submittedName>
        <fullName evidence="4">GRAM domain containing 2B</fullName>
    </submittedName>
</protein>
<feature type="region of interest" description="Disordered" evidence="1">
    <location>
        <begin position="1"/>
        <end position="70"/>
    </location>
</feature>
<dbReference type="InterPro" id="IPR052633">
    <property type="entry name" value="GRAM_domain_protein_2B"/>
</dbReference>
<dbReference type="Gene3D" id="2.30.29.30">
    <property type="entry name" value="Pleckstrin-homology domain (PH domain)/Phosphotyrosine-binding domain (PTB)"/>
    <property type="match status" value="1"/>
</dbReference>
<keyword evidence="2" id="KW-0472">Membrane</keyword>
<sequence length="441" mass="49839">MVKKMHDLQDLDCHLKRGSRSRKSSDDPPPLSATESTGSVFISSESENGTEEKKKSGKPYPGLSQTSPSDLECFEDQKKVVTSRSKTIVDNTFLATDGKNVSKPERKKSASNQFKANAHFHKLFLDVPIDEPLRKNFTCALQKEILYQGKLFISENWICFHSKVFGKDTKISIPVLSVTLIKKTKTALLVPNALVITTVSDRYMFVSFLSRDTAYKLLKSVCQHLEDVSVGNSPSLPSPENSFRANRPTTLPLDFNEDFSELDGIIQQRRQEMEESSSTGSQTPELEAFQDYHVVETQTHLKTSRVESKAVHTDVKAKYLCDDKIRNLPRNAPPPRILGVLYRVNYQKFLTVNHILILYAILVCVLIFSTFYMRYKIYILEEQLGTMASYVDSHPHAYPIKEGLGSQLPLNILGLSEELTANLIKLEKIQSNLQKLLEDGE</sequence>
<dbReference type="GeneTree" id="ENSGT00940000156980"/>
<evidence type="ECO:0000313" key="4">
    <source>
        <dbReference type="Ensembl" id="ENSPMRP00000024439.1"/>
    </source>
</evidence>
<dbReference type="Ensembl" id="ENSPMRT00000025932.1">
    <property type="protein sequence ID" value="ENSPMRP00000024439.1"/>
    <property type="gene ID" value="ENSPMRG00000015795.1"/>
</dbReference>
<dbReference type="SMART" id="SM00568">
    <property type="entry name" value="GRAM"/>
    <property type="match status" value="1"/>
</dbReference>
<dbReference type="RefSeq" id="XP_028604395.1">
    <property type="nucleotide sequence ID" value="XM_028748562.1"/>
</dbReference>
<keyword evidence="2" id="KW-0812">Transmembrane</keyword>
<dbReference type="OrthoDB" id="74360at2759"/>
<keyword evidence="5" id="KW-1185">Reference proteome</keyword>